<dbReference type="InterPro" id="IPR012337">
    <property type="entry name" value="RNaseH-like_sf"/>
</dbReference>
<geneLocation type="plasmid" evidence="2">
    <name>unnamed1</name>
</geneLocation>
<dbReference type="AlphaFoldDB" id="A0AB39NY32"/>
<accession>A0AB39NY32</accession>
<dbReference type="Pfam" id="PF00665">
    <property type="entry name" value="rve"/>
    <property type="match status" value="1"/>
</dbReference>
<name>A0AB39NY32_9ACTN</name>
<dbReference type="GO" id="GO:0015074">
    <property type="term" value="P:DNA integration"/>
    <property type="evidence" value="ECO:0007669"/>
    <property type="project" value="InterPro"/>
</dbReference>
<dbReference type="InterPro" id="IPR002514">
    <property type="entry name" value="Transposase_8"/>
</dbReference>
<dbReference type="EMBL" id="CP163434">
    <property type="protein sequence ID" value="XDQ23147.1"/>
    <property type="molecule type" value="Genomic_DNA"/>
</dbReference>
<dbReference type="InterPro" id="IPR048020">
    <property type="entry name" value="Transpos_IS3"/>
</dbReference>
<dbReference type="PROSITE" id="PS50994">
    <property type="entry name" value="INTEGRASE"/>
    <property type="match status" value="1"/>
</dbReference>
<dbReference type="PANTHER" id="PTHR46889">
    <property type="entry name" value="TRANSPOSASE INSF FOR INSERTION SEQUENCE IS3B-RELATED"/>
    <property type="match status" value="1"/>
</dbReference>
<dbReference type="InterPro" id="IPR009057">
    <property type="entry name" value="Homeodomain-like_sf"/>
</dbReference>
<proteinExistence type="predicted"/>
<dbReference type="SUPFAM" id="SSF46689">
    <property type="entry name" value="Homeodomain-like"/>
    <property type="match status" value="1"/>
</dbReference>
<dbReference type="PANTHER" id="PTHR46889:SF4">
    <property type="entry name" value="TRANSPOSASE INSO FOR INSERTION SEQUENCE ELEMENT IS911B-RELATED"/>
    <property type="match status" value="1"/>
</dbReference>
<dbReference type="NCBIfam" id="NF033516">
    <property type="entry name" value="transpos_IS3"/>
    <property type="match status" value="1"/>
</dbReference>
<dbReference type="Pfam" id="PF13333">
    <property type="entry name" value="rve_2"/>
    <property type="match status" value="1"/>
</dbReference>
<feature type="domain" description="Integrase catalytic" evidence="1">
    <location>
        <begin position="222"/>
        <end position="385"/>
    </location>
</feature>
<dbReference type="InterPro" id="IPR050900">
    <property type="entry name" value="Transposase_IS3/IS150/IS904"/>
</dbReference>
<dbReference type="SUPFAM" id="SSF53098">
    <property type="entry name" value="Ribonuclease H-like"/>
    <property type="match status" value="1"/>
</dbReference>
<dbReference type="RefSeq" id="WP_369153681.1">
    <property type="nucleotide sequence ID" value="NZ_CP163434.1"/>
</dbReference>
<evidence type="ECO:0000259" key="1">
    <source>
        <dbReference type="PROSITE" id="PS50994"/>
    </source>
</evidence>
<reference evidence="2" key="1">
    <citation type="submission" date="2024-07" db="EMBL/GenBank/DDBJ databases">
        <authorList>
            <person name="Yu S.T."/>
        </authorList>
    </citation>
    <scope>NUCLEOTIDE SEQUENCE</scope>
    <source>
        <strain evidence="2">R17</strain>
        <plasmid evidence="2">unnamed1</plasmid>
    </source>
</reference>
<dbReference type="Gene3D" id="1.10.10.60">
    <property type="entry name" value="Homeodomain-like"/>
    <property type="match status" value="1"/>
</dbReference>
<dbReference type="GO" id="GO:0003677">
    <property type="term" value="F:DNA binding"/>
    <property type="evidence" value="ECO:0007669"/>
    <property type="project" value="InterPro"/>
</dbReference>
<sequence>MPKPYPKEFREDVVRVARNREPGVTLEQIAADFGVHPITLWKWLRRAETDDGATSPTPSGESAELREARKRIRLLEQENEVLRRAAAYLSQANLPGKMYPLVRELAAADAPHRVPVAVTCRVLGLARQPYYRWLASPVTDAELTEPYRAGALFDAHRDDPEFGHRFLLDEARAAGEAMAERTAWRICRDNRWWSVFGKRRGRGKNAKAGPPVHDDRVRRNFTADGPNRLWLTDITEHATGEGKLYLCAVKDVYSDRIVGYSIDARMKSRLAVAALESAVARRGPAAGCIVHSDRGSQFRSRKVAAVLTRHGLVGSMGRVGAAGDNAATESFFALLQKNVLDRRTWATRQELRIAIVTWIERTYHRRRRQKRLGRLTPVEYETTMTPLAALAA</sequence>
<dbReference type="InterPro" id="IPR036397">
    <property type="entry name" value="RNaseH_sf"/>
</dbReference>
<protein>
    <submittedName>
        <fullName evidence="2">IS3 family transposase</fullName>
    </submittedName>
</protein>
<evidence type="ECO:0000313" key="2">
    <source>
        <dbReference type="EMBL" id="XDQ23147.1"/>
    </source>
</evidence>
<gene>
    <name evidence="2" type="ORF">AB5J48_33930</name>
</gene>
<dbReference type="GO" id="GO:0006313">
    <property type="term" value="P:DNA transposition"/>
    <property type="evidence" value="ECO:0007669"/>
    <property type="project" value="InterPro"/>
</dbReference>
<keyword evidence="2" id="KW-0614">Plasmid</keyword>
<dbReference type="InterPro" id="IPR001584">
    <property type="entry name" value="Integrase_cat-core"/>
</dbReference>
<dbReference type="Gene3D" id="3.30.420.10">
    <property type="entry name" value="Ribonuclease H-like superfamily/Ribonuclease H"/>
    <property type="match status" value="1"/>
</dbReference>
<organism evidence="2">
    <name type="scientific">Streptomyces sp. R17</name>
    <dbReference type="NCBI Taxonomy" id="3238626"/>
    <lineage>
        <taxon>Bacteria</taxon>
        <taxon>Bacillati</taxon>
        <taxon>Actinomycetota</taxon>
        <taxon>Actinomycetes</taxon>
        <taxon>Kitasatosporales</taxon>
        <taxon>Streptomycetaceae</taxon>
        <taxon>Streptomyces</taxon>
    </lineage>
</organism>
<dbReference type="GO" id="GO:0004803">
    <property type="term" value="F:transposase activity"/>
    <property type="evidence" value="ECO:0007669"/>
    <property type="project" value="InterPro"/>
</dbReference>
<dbReference type="Pfam" id="PF01527">
    <property type="entry name" value="HTH_Tnp_1"/>
    <property type="match status" value="1"/>
</dbReference>